<reference evidence="5 6" key="1">
    <citation type="submission" date="2024-02" db="EMBL/GenBank/DDBJ databases">
        <authorList>
            <person name="Chen Y."/>
            <person name="Shah S."/>
            <person name="Dougan E. K."/>
            <person name="Thang M."/>
            <person name="Chan C."/>
        </authorList>
    </citation>
    <scope>NUCLEOTIDE SEQUENCE [LARGE SCALE GENOMIC DNA]</scope>
</reference>
<comment type="caution">
    <text evidence="5">The sequence shown here is derived from an EMBL/GenBank/DDBJ whole genome shotgun (WGS) entry which is preliminary data.</text>
</comment>
<keyword evidence="2" id="KW-0175">Coiled coil</keyword>
<dbReference type="Gene3D" id="3.40.50.720">
    <property type="entry name" value="NAD(P)-binding Rossmann-like Domain"/>
    <property type="match status" value="1"/>
</dbReference>
<evidence type="ECO:0000259" key="4">
    <source>
        <dbReference type="Pfam" id="PF03435"/>
    </source>
</evidence>
<evidence type="ECO:0000313" key="5">
    <source>
        <dbReference type="EMBL" id="CAK9050340.1"/>
    </source>
</evidence>
<evidence type="ECO:0000313" key="6">
    <source>
        <dbReference type="Proteomes" id="UP001642464"/>
    </source>
</evidence>
<feature type="compositionally biased region" description="Basic and acidic residues" evidence="3">
    <location>
        <begin position="1835"/>
        <end position="1848"/>
    </location>
</feature>
<feature type="region of interest" description="Disordered" evidence="3">
    <location>
        <begin position="1835"/>
        <end position="1857"/>
    </location>
</feature>
<proteinExistence type="inferred from homology"/>
<sequence length="2240" mass="247318">MAGQFDVILFGATGFTGSLMLQYLLQKGNVKFAICGRSRAKLEKAIETASSKPEILVLDVLSASHEEVKEVVKKAKCVCTSIGPFVECGEPLVKASAELGVDYVDTSGESTFMRQMIEKYDAVARQSGARIAIHCGQDCVPWDLMVWKLWKILGSDFTGIKILSEIKGVPSGGTMNTAMLNMRQKPSKGSLGFDPLYLADGKKSECLTQVDLPRGSQFYAEAQQKGGPWIMGPVMANGIRRSNAVLKMVPNLKYHEAVLESSDFGLSTVATMALGISVYLPFTQTWWYKMGLLPEPGAGPSAEEMEKGFLTLTGYAETKEKNPKCKAVMKFYTDPGYKDTARMCVEAALALVDLPKAQKVSASASWPRLSLSSGSICTQGLRDLHLLLLGSASTGFRPLHCASRRICMSAQAALHILIEAVRASARALRGLADNLERAAAAAERGPSAGSDRVTEVSTDTIDWDLVTEALEAERDQRTGAPCTNFSSYHDVEKSIPPLPDHCVDLCGRLGGTIEDVKSRATRAWIAGCWAKATLEGKIPKPRPTPKIALQATTYIILKGPGVQRPTRVSSAAEYFKLLPRFENSVSRAVEMATGGPIQFLDQGVLQTYVMGLDLTAWDGEWSESFAIAVLSRQSGVLIAVPEGAFSPEVLQAGAFAAMDDLVGPSTRVTLPAVFEELDGTETPHTEDIPVVLVDFHKNILESIRGFDPVTEGPGIRCFSPPHMEILPESNPLLLAAYAYVEGGTEGRTQFYSAEETQIPPLPVTPAPKASSRQPKAKASPGGVSTPRRVTTATLAEQLAEISKVLPAMSSQLEAMTQRQDRVERLMSSAPQASSKEPPAHKQDFPLLGKGSPRPSALRFVSRVGSPPRSRPLADANPEPRKTVEFTNVDEPLALPSDPDYPGGEQGIPALPQPEALSAALFQQSQALTTLVAHLAGQDGMEFGTTATSSALSLKGSLKRDKLLRDLAERRGNFFLKVSQNAFRRLRPSEPVPQEIAALGGRALFSKYMERSGGYSGQRDLGLTMWLLSQMADAFLNGDATGAQELLALTMVTLEQVAQDSGKWEVGWILSLQEDPPPGVFQARPITTNPRLRAFAPLCPPEWATTALSYVKEVDLINSRRQEALPGKKNQPGKEQDDQVRLESPFAALLYFRTARPRLNRCLRSRTSFATFLRTTFCITRLHPCSSSKALFPLPAPKLGVFRGGKHGSRQRKKVAFDQALHICVMALNYWHADFKFVPASSLAVEPSRPQQSAIDHIRRMLKAFGSSGETFEVPSSGRRITSLISLLADLSDLATWEGVGGDSYSRTFPGANGGLKEGLEVARDLDRADELRPYRDLQPDRLKLYGHAQWDPSPYLSDQLWMAYVEPFSIRWAEDQRTGNAPNLTKEDPTAIVQLARIWDINGLLLVRPADQDVDVSTSMRFFNAFKNETTDRMIGDRRSRNYVEARLPGVSACLPSAQCLLDLEVRLPSQRLSLNVTDRKDFYHQLMVTTSRAETNGLYPFISLEDVKGTKAFERWSLGLVLVAAPVRKRLALSYISLELAAKDTTSDALRACLIGGWVSAAMYRRPFMSILQKAYKIQMSEVDQERSEAILKNIDEMYEEGLEETQGGQDDIDPERPVAFRFHFLDICGGAGKVAAAVANYGWVVGPVIDLDRSPHFDCGALRVIAWLFHLIESGKLDSFMIAPPCTTFSPAQHPASRGYDRPRGYDPLDPKTLQGTTMALRALSLMMMAATCTELLQFSKVSNLARKGANWVRLVLLLLQDLPLWSQSKDSWRFAHVNYKHYPFNTQKVDFSQKEFDSTCGYPGEGPTAGGSRVQLMRLVAGAPRHGLKLQPRDAADRARQETRGQLELPDGRPVLGQTQRQRDKLIGAFEEWLCSQGILLDEILMVGAPDVEALNLLLERYGRELYRAGRPYGHYSETVNAVSAKRPRVRRLLQPAWDLAYSWLRQEPPVHHLALPWQAMLSFLTTLLCWGWCRVAGIIALSWGGITRIGESVNAFRRDLVLPSDVNYTIDYVLLQIAEPKTRFRCARHQMAKVDQPQLVRIIVTAFENLRPDQRLWPASGSTIRSRFQRLAQANSLDHLRTKKGLDLGSLRAGGASWLLMTSDNPDMTRRRGRWINAKVMEVYVQEAWAVQFLPQLPKSIKEGIMEGAGLFPWALELAEIWKRAAVPESAWPILYQKAARDLEQQEMGRQHLEKEEAGDGGAAFAHCGRVHPSLDAEEKKCDQLDELYTNFSEEA</sequence>
<feature type="region of interest" description="Disordered" evidence="3">
    <location>
        <begin position="756"/>
        <end position="788"/>
    </location>
</feature>
<accession>A0ABP0MFV0</accession>
<dbReference type="Pfam" id="PF03435">
    <property type="entry name" value="Sacchrp_dh_NADP"/>
    <property type="match status" value="1"/>
</dbReference>
<protein>
    <submittedName>
        <fullName evidence="5">Trans-acting enoyl reductase MT2525</fullName>
    </submittedName>
</protein>
<dbReference type="InterPro" id="IPR036291">
    <property type="entry name" value="NAD(P)-bd_dom_sf"/>
</dbReference>
<feature type="region of interest" description="Disordered" evidence="3">
    <location>
        <begin position="813"/>
        <end position="906"/>
    </location>
</feature>
<gene>
    <name evidence="5" type="ORF">SCF082_LOCUS27771</name>
</gene>
<dbReference type="InterPro" id="IPR005097">
    <property type="entry name" value="Sacchrp_dh_NADP-bd"/>
</dbReference>
<feature type="domain" description="Saccharopine dehydrogenase NADP binding" evidence="4">
    <location>
        <begin position="7"/>
        <end position="129"/>
    </location>
</feature>
<evidence type="ECO:0000256" key="1">
    <source>
        <dbReference type="ARBA" id="ARBA00038048"/>
    </source>
</evidence>
<dbReference type="PANTHER" id="PTHR12286">
    <property type="entry name" value="SACCHAROPINE DEHYDROGENASE-LIKE OXIDOREDUCTASE"/>
    <property type="match status" value="1"/>
</dbReference>
<evidence type="ECO:0000256" key="2">
    <source>
        <dbReference type="SAM" id="Coils"/>
    </source>
</evidence>
<dbReference type="EMBL" id="CAXAMM010021657">
    <property type="protein sequence ID" value="CAK9050340.1"/>
    <property type="molecule type" value="Genomic_DNA"/>
</dbReference>
<keyword evidence="6" id="KW-1185">Reference proteome</keyword>
<dbReference type="PANTHER" id="PTHR12286:SF5">
    <property type="entry name" value="SACCHAROPINE DEHYDROGENASE-LIKE OXIDOREDUCTASE"/>
    <property type="match status" value="1"/>
</dbReference>
<name>A0ABP0MFV0_9DINO</name>
<comment type="similarity">
    <text evidence="1">Belongs to the saccharopine dehydrogenase family.</text>
</comment>
<evidence type="ECO:0000256" key="3">
    <source>
        <dbReference type="SAM" id="MobiDB-lite"/>
    </source>
</evidence>
<feature type="coiled-coil region" evidence="2">
    <location>
        <begin position="2180"/>
        <end position="2239"/>
    </location>
</feature>
<dbReference type="InterPro" id="IPR051276">
    <property type="entry name" value="Saccharopine_DH-like_oxidrdct"/>
</dbReference>
<dbReference type="SUPFAM" id="SSF51735">
    <property type="entry name" value="NAD(P)-binding Rossmann-fold domains"/>
    <property type="match status" value="1"/>
</dbReference>
<organism evidence="5 6">
    <name type="scientific">Durusdinium trenchii</name>
    <dbReference type="NCBI Taxonomy" id="1381693"/>
    <lineage>
        <taxon>Eukaryota</taxon>
        <taxon>Sar</taxon>
        <taxon>Alveolata</taxon>
        <taxon>Dinophyceae</taxon>
        <taxon>Suessiales</taxon>
        <taxon>Symbiodiniaceae</taxon>
        <taxon>Durusdinium</taxon>
    </lineage>
</organism>
<dbReference type="Proteomes" id="UP001642464">
    <property type="component" value="Unassembled WGS sequence"/>
</dbReference>